<dbReference type="Proteomes" id="UP001595921">
    <property type="component" value="Unassembled WGS sequence"/>
</dbReference>
<proteinExistence type="predicted"/>
<feature type="region of interest" description="Disordered" evidence="1">
    <location>
        <begin position="44"/>
        <end position="144"/>
    </location>
</feature>
<comment type="caution">
    <text evidence="2">The sequence shown here is derived from an EMBL/GenBank/DDBJ whole genome shotgun (WGS) entry which is preliminary data.</text>
</comment>
<evidence type="ECO:0000313" key="3">
    <source>
        <dbReference type="Proteomes" id="UP001595921"/>
    </source>
</evidence>
<dbReference type="EMBL" id="JBHSDS010000005">
    <property type="protein sequence ID" value="MFC4357881.1"/>
    <property type="molecule type" value="Genomic_DNA"/>
</dbReference>
<evidence type="ECO:0000256" key="1">
    <source>
        <dbReference type="SAM" id="MobiDB-lite"/>
    </source>
</evidence>
<organism evidence="2 3">
    <name type="scientific">Halobium salinum</name>
    <dbReference type="NCBI Taxonomy" id="1364940"/>
    <lineage>
        <taxon>Archaea</taxon>
        <taxon>Methanobacteriati</taxon>
        <taxon>Methanobacteriota</taxon>
        <taxon>Stenosarchaea group</taxon>
        <taxon>Halobacteria</taxon>
        <taxon>Halobacteriales</taxon>
        <taxon>Haloferacaceae</taxon>
        <taxon>Halobium</taxon>
    </lineage>
</organism>
<accession>A0ABD5PAF2</accession>
<evidence type="ECO:0000313" key="2">
    <source>
        <dbReference type="EMBL" id="MFC4357881.1"/>
    </source>
</evidence>
<feature type="compositionally biased region" description="Low complexity" evidence="1">
    <location>
        <begin position="77"/>
        <end position="92"/>
    </location>
</feature>
<protein>
    <submittedName>
        <fullName evidence="2">Uncharacterized protein</fullName>
    </submittedName>
</protein>
<feature type="compositionally biased region" description="Polar residues" evidence="1">
    <location>
        <begin position="49"/>
        <end position="66"/>
    </location>
</feature>
<dbReference type="RefSeq" id="WP_267624612.1">
    <property type="nucleotide sequence ID" value="NZ_JAODIW010000009.1"/>
</dbReference>
<feature type="compositionally biased region" description="Low complexity" evidence="1">
    <location>
        <begin position="133"/>
        <end position="144"/>
    </location>
</feature>
<sequence length="144" mass="13488">MAGSHRATYVLVAVLVAAVVVAAPAGEVTLASFTDTERVEGSLVAVDGTGQSSQPGQSETGVSSATVGGANGADDPGTATSEGAASETTAGGDASEAPNGSANGTTTPTPTPVPTGDGESAETGANGTAPTNASAVAAVAGWSR</sequence>
<gene>
    <name evidence="2" type="ORF">ACFO0N_07955</name>
</gene>
<keyword evidence="3" id="KW-1185">Reference proteome</keyword>
<name>A0ABD5PAF2_9EURY</name>
<dbReference type="AlphaFoldDB" id="A0ABD5PAF2"/>
<reference evidence="2 3" key="1">
    <citation type="journal article" date="2019" name="Int. J. Syst. Evol. Microbiol.">
        <title>The Global Catalogue of Microorganisms (GCM) 10K type strain sequencing project: providing services to taxonomists for standard genome sequencing and annotation.</title>
        <authorList>
            <consortium name="The Broad Institute Genomics Platform"/>
            <consortium name="The Broad Institute Genome Sequencing Center for Infectious Disease"/>
            <person name="Wu L."/>
            <person name="Ma J."/>
        </authorList>
    </citation>
    <scope>NUCLEOTIDE SEQUENCE [LARGE SCALE GENOMIC DNA]</scope>
    <source>
        <strain evidence="2 3">CGMCC 1.12553</strain>
    </source>
</reference>
<feature type="compositionally biased region" description="Polar residues" evidence="1">
    <location>
        <begin position="123"/>
        <end position="132"/>
    </location>
</feature>